<dbReference type="SUPFAM" id="SSF48452">
    <property type="entry name" value="TPR-like"/>
    <property type="match status" value="1"/>
</dbReference>
<dbReference type="Proteomes" id="UP000551848">
    <property type="component" value="Unassembled WGS sequence"/>
</dbReference>
<evidence type="ECO:0000313" key="3">
    <source>
        <dbReference type="EMBL" id="MBA4692438.1"/>
    </source>
</evidence>
<dbReference type="AlphaFoldDB" id="A0A838XSV1"/>
<dbReference type="InterPro" id="IPR011990">
    <property type="entry name" value="TPR-like_helical_dom_sf"/>
</dbReference>
<dbReference type="InterPro" id="IPR026634">
    <property type="entry name" value="TPST-like"/>
</dbReference>
<feature type="repeat" description="TPR" evidence="2">
    <location>
        <begin position="81"/>
        <end position="114"/>
    </location>
</feature>
<dbReference type="SUPFAM" id="SSF52540">
    <property type="entry name" value="P-loop containing nucleoside triphosphate hydrolases"/>
    <property type="match status" value="1"/>
</dbReference>
<organism evidence="3 4">
    <name type="scientific">SAR86 cluster bacterium</name>
    <dbReference type="NCBI Taxonomy" id="2030880"/>
    <lineage>
        <taxon>Bacteria</taxon>
        <taxon>Pseudomonadati</taxon>
        <taxon>Pseudomonadota</taxon>
        <taxon>Gammaproteobacteria</taxon>
        <taxon>SAR86 cluster</taxon>
    </lineage>
</organism>
<evidence type="ECO:0000256" key="2">
    <source>
        <dbReference type="PROSITE-ProRule" id="PRU00339"/>
    </source>
</evidence>
<sequence>MKKGKADIKDPTLLVDINEATVAVKENRFADALKVLEINLSRYPDHIDSLYLAGVSARYLKKFDDSKKYIETLLTLAPDMGRAYQELGHLNKSCGNDDLAIAHYRQACELNPALIGSWKSLHELFNNKNNAQASTQALEQLNKLKNLPNILLYVDQIMNEDRLGVAEIKCREFLKKNPTHTYAMSQLADIASRLGYYDDAEFLLEKATSFDPNDADLRMKYLMVLRKTQKFSKTTQQVDILCKKFPDNLFYQSQKGIEMMQSGDNANAINIFNDIILKSPYNYSALTSKGHAEKTLGKSEDAIKSYKKAYKVKVDHGEAFFSLSNLKTYAFSDDEFKIMNAQLERVDLSLKEKVYFHFALAQAYENNEDYDQAFFHFQSGNRIKNDQSKYSIEGMSNEFQSQIDVCNKSFFENLGTGGHQSNDPIFILGLPRAGSTLIEQILASHSMIDGTLELPNILSLAHSLRGDDVYGKKGNYPTVMKDFTKDQRESMGKSYIEETRIHRKDAPMFTDKMPNNFRHIGLIQLILPNAKIIDARRYPLDCCFSMFKQLFAQGQEFTYGLEEAGNYYNSYIKLMDHWNSVLPGRILRVNNEDVISDLEGQVRRILSYLDLPFEESCISFHKTDRSVRTASSEQVRQPINKRGMGRWKPYAKNLKPLLNSLDKKLLTKEDISIIK</sequence>
<dbReference type="InterPro" id="IPR027417">
    <property type="entry name" value="P-loop_NTPase"/>
</dbReference>
<dbReference type="InterPro" id="IPR019734">
    <property type="entry name" value="TPR_rpt"/>
</dbReference>
<protein>
    <submittedName>
        <fullName evidence="3">Sulfotransferase</fullName>
    </submittedName>
</protein>
<reference evidence="3 4" key="1">
    <citation type="submission" date="2020-06" db="EMBL/GenBank/DDBJ databases">
        <title>Dysbiosis in marine aquaculture revealed through microbiome analysis: reverse ecology for environmental sustainability.</title>
        <authorList>
            <person name="Haro-Moreno J.M."/>
            <person name="Coutinho F.H."/>
            <person name="Zaragoza-Solas A."/>
            <person name="Picazo A."/>
            <person name="Almagro-Moreno S."/>
            <person name="Lopez-Perez M."/>
        </authorList>
    </citation>
    <scope>NUCLEOTIDE SEQUENCE [LARGE SCALE GENOMIC DNA]</scope>
    <source>
        <strain evidence="3">MCMED-G41</strain>
    </source>
</reference>
<comment type="caution">
    <text evidence="3">The sequence shown here is derived from an EMBL/GenBank/DDBJ whole genome shotgun (WGS) entry which is preliminary data.</text>
</comment>
<keyword evidence="1 3" id="KW-0808">Transferase</keyword>
<dbReference type="PANTHER" id="PTHR12788">
    <property type="entry name" value="PROTEIN-TYROSINE SULFOTRANSFERASE 2"/>
    <property type="match status" value="1"/>
</dbReference>
<dbReference type="Pfam" id="PF13469">
    <property type="entry name" value="Sulfotransfer_3"/>
    <property type="match status" value="1"/>
</dbReference>
<dbReference type="Pfam" id="PF13181">
    <property type="entry name" value="TPR_8"/>
    <property type="match status" value="4"/>
</dbReference>
<dbReference type="Gene3D" id="1.25.40.10">
    <property type="entry name" value="Tetratricopeptide repeat domain"/>
    <property type="match status" value="3"/>
</dbReference>
<accession>A0A838XSV1</accession>
<feature type="repeat" description="TPR" evidence="2">
    <location>
        <begin position="181"/>
        <end position="214"/>
    </location>
</feature>
<dbReference type="PROSITE" id="PS50005">
    <property type="entry name" value="TPR"/>
    <property type="match status" value="2"/>
</dbReference>
<dbReference type="EMBL" id="JACETL010000011">
    <property type="protein sequence ID" value="MBA4692438.1"/>
    <property type="molecule type" value="Genomic_DNA"/>
</dbReference>
<dbReference type="SMART" id="SM00028">
    <property type="entry name" value="TPR"/>
    <property type="match status" value="5"/>
</dbReference>
<dbReference type="Gene3D" id="3.40.50.300">
    <property type="entry name" value="P-loop containing nucleotide triphosphate hydrolases"/>
    <property type="match status" value="1"/>
</dbReference>
<evidence type="ECO:0000256" key="1">
    <source>
        <dbReference type="ARBA" id="ARBA00022679"/>
    </source>
</evidence>
<dbReference type="GO" id="GO:0008476">
    <property type="term" value="F:protein-tyrosine sulfotransferase activity"/>
    <property type="evidence" value="ECO:0007669"/>
    <property type="project" value="InterPro"/>
</dbReference>
<proteinExistence type="predicted"/>
<keyword evidence="2" id="KW-0802">TPR repeat</keyword>
<name>A0A838XSV1_9GAMM</name>
<evidence type="ECO:0000313" key="4">
    <source>
        <dbReference type="Proteomes" id="UP000551848"/>
    </source>
</evidence>
<dbReference type="PANTHER" id="PTHR12788:SF10">
    <property type="entry name" value="PROTEIN-TYROSINE SULFOTRANSFERASE"/>
    <property type="match status" value="1"/>
</dbReference>
<gene>
    <name evidence="3" type="ORF">H2072_01680</name>
</gene>